<keyword evidence="2" id="KW-0472">Membrane</keyword>
<evidence type="ECO:0000256" key="1">
    <source>
        <dbReference type="SAM" id="MobiDB-lite"/>
    </source>
</evidence>
<evidence type="ECO:0000313" key="3">
    <source>
        <dbReference type="EMBL" id="VUZ98430.1"/>
    </source>
</evidence>
<name>A0A565A151_PLAVI</name>
<dbReference type="VEuPathDB" id="PlasmoDB:PVX_085915"/>
<keyword evidence="2" id="KW-1133">Transmembrane helix</keyword>
<sequence>MKQAKVEEKGEEAEIKKKKKKKKERKKENIVKTSFFFFFFCKPAQSLMSHTIANMSIAYFFFVVFFLLNNVSCINLQIGNQKYTLSSNKIKKDILDFYNTLSLLKSDKYLKDNIKKINLYTKFRKRLYKDRLSVYANISIKERSEDVPVKVVVKEKESKEGEEEDKSGSSAGTSITDHQEIFTNFLNFNKNNFFCVDELGLDVNIPLLKNSNLGANIVYQLPKVVYINAYANAYNTIIKGEFNTIDIIKRVSFFQFFDNFYVNANYDFKNEKALVNLESKLYEYYNKYGDNISFNNKIIIERNNKNDYDGSVCLSLKYNNNVFTPIFNFKDKSYEYIYDNLSPNRKFSVKIDKDRNVHVNFLSFDKVNDSNKYFLFFNFVFSNPMQSIITLKREFIF</sequence>
<dbReference type="VEuPathDB" id="PlasmoDB:PVW1_130044600"/>
<feature type="region of interest" description="Disordered" evidence="1">
    <location>
        <begin position="155"/>
        <end position="174"/>
    </location>
</feature>
<organism evidence="3 4">
    <name type="scientific">Plasmodium vivax</name>
    <name type="common">malaria parasite P. vivax</name>
    <dbReference type="NCBI Taxonomy" id="5855"/>
    <lineage>
        <taxon>Eukaryota</taxon>
        <taxon>Sar</taxon>
        <taxon>Alveolata</taxon>
        <taxon>Apicomplexa</taxon>
        <taxon>Aconoidasida</taxon>
        <taxon>Haemosporida</taxon>
        <taxon>Plasmodiidae</taxon>
        <taxon>Plasmodium</taxon>
        <taxon>Plasmodium (Plasmodium)</taxon>
    </lineage>
</organism>
<dbReference type="AlphaFoldDB" id="A0A565A151"/>
<keyword evidence="2" id="KW-0812">Transmembrane</keyword>
<accession>A0A565A151</accession>
<dbReference type="VEuPathDB" id="PlasmoDB:PVPAM_130053100"/>
<dbReference type="VEuPathDB" id="PlasmoDB:PVP01_1338200"/>
<evidence type="ECO:0000256" key="2">
    <source>
        <dbReference type="SAM" id="Phobius"/>
    </source>
</evidence>
<feature type="compositionally biased region" description="Basic and acidic residues" evidence="1">
    <location>
        <begin position="1"/>
        <end position="15"/>
    </location>
</feature>
<feature type="transmembrane region" description="Helical" evidence="2">
    <location>
        <begin position="57"/>
        <end position="78"/>
    </location>
</feature>
<evidence type="ECO:0000313" key="4">
    <source>
        <dbReference type="Proteomes" id="UP000220605"/>
    </source>
</evidence>
<proteinExistence type="predicted"/>
<dbReference type="EMBL" id="LT635624">
    <property type="protein sequence ID" value="VUZ98430.1"/>
    <property type="molecule type" value="Genomic_DNA"/>
</dbReference>
<gene>
    <name evidence="3" type="ORF">PVP01_1338200</name>
</gene>
<dbReference type="OrthoDB" id="370508at2759"/>
<dbReference type="Proteomes" id="UP000220605">
    <property type="component" value="Chromosome 13"/>
</dbReference>
<feature type="region of interest" description="Disordered" evidence="1">
    <location>
        <begin position="1"/>
        <end position="21"/>
    </location>
</feature>
<reference evidence="4" key="1">
    <citation type="submission" date="2016-07" db="EMBL/GenBank/DDBJ databases">
        <authorList>
            <consortium name="Pathogen Informatics"/>
        </authorList>
    </citation>
    <scope>NUCLEOTIDE SEQUENCE [LARGE SCALE GENOMIC DNA]</scope>
</reference>
<protein>
    <submittedName>
        <fullName evidence="3">Uncharacterized protein</fullName>
    </submittedName>
</protein>